<dbReference type="EMBL" id="CAJVQC010141313">
    <property type="protein sequence ID" value="CAG8844156.1"/>
    <property type="molecule type" value="Genomic_DNA"/>
</dbReference>
<feature type="non-terminal residue" evidence="1">
    <location>
        <position position="1"/>
    </location>
</feature>
<gene>
    <name evidence="1" type="ORF">RPERSI_LOCUS33092</name>
</gene>
<organism evidence="1 2">
    <name type="scientific">Racocetra persica</name>
    <dbReference type="NCBI Taxonomy" id="160502"/>
    <lineage>
        <taxon>Eukaryota</taxon>
        <taxon>Fungi</taxon>
        <taxon>Fungi incertae sedis</taxon>
        <taxon>Mucoromycota</taxon>
        <taxon>Glomeromycotina</taxon>
        <taxon>Glomeromycetes</taxon>
        <taxon>Diversisporales</taxon>
        <taxon>Gigasporaceae</taxon>
        <taxon>Racocetra</taxon>
    </lineage>
</organism>
<evidence type="ECO:0000313" key="2">
    <source>
        <dbReference type="Proteomes" id="UP000789920"/>
    </source>
</evidence>
<feature type="non-terminal residue" evidence="1">
    <location>
        <position position="139"/>
    </location>
</feature>
<proteinExistence type="predicted"/>
<keyword evidence="2" id="KW-1185">Reference proteome</keyword>
<protein>
    <submittedName>
        <fullName evidence="1">9932_t:CDS:1</fullName>
    </submittedName>
</protein>
<dbReference type="Proteomes" id="UP000789920">
    <property type="component" value="Unassembled WGS sequence"/>
</dbReference>
<evidence type="ECO:0000313" key="1">
    <source>
        <dbReference type="EMBL" id="CAG8844156.1"/>
    </source>
</evidence>
<reference evidence="1" key="1">
    <citation type="submission" date="2021-06" db="EMBL/GenBank/DDBJ databases">
        <authorList>
            <person name="Kallberg Y."/>
            <person name="Tangrot J."/>
            <person name="Rosling A."/>
        </authorList>
    </citation>
    <scope>NUCLEOTIDE SEQUENCE</scope>
    <source>
        <strain evidence="1">MA461A</strain>
    </source>
</reference>
<comment type="caution">
    <text evidence="1">The sequence shown here is derived from an EMBL/GenBank/DDBJ whole genome shotgun (WGS) entry which is preliminary data.</text>
</comment>
<name>A0ACA9SPJ7_9GLOM</name>
<sequence length="139" mass="16240">IFVDRKRKQDDEPIVCNCKPCGEGEIGCTEECFNRIMFYECSPKYCPCGEKCSNQRFQRKESVKNVQTKNRGFGLRTLVKIKKDQLILEYRGEVISECTARKRMETKYLHRKSVYFLDYDKGEVVDGAMCGTLARFINH</sequence>
<accession>A0ACA9SPJ7</accession>